<dbReference type="PANTHER" id="PTHR33352:SF3">
    <property type="entry name" value="SLR1612 PROTEIN"/>
    <property type="match status" value="1"/>
</dbReference>
<sequence length="128" mass="15679">MPCLYWIWYDLISPIIWSERMDWFFGVRMGIYYHPLEKPESKLEVYRLEDGEYRLLSGEPVWLPELNLGIGRAEGNFLGVTREWLYWHDRNGDRYLTLADKRKQRQRIVEMEAEIERLREILRQKNLD</sequence>
<dbReference type="RefSeq" id="WP_283757990.1">
    <property type="nucleotide sequence ID" value="NZ_JAQOSQ010000007.1"/>
</dbReference>
<keyword evidence="3" id="KW-1185">Reference proteome</keyword>
<organism evidence="2 3">
    <name type="scientific">Roseofilum casamattae BLCC-M143</name>
    <dbReference type="NCBI Taxonomy" id="3022442"/>
    <lineage>
        <taxon>Bacteria</taxon>
        <taxon>Bacillati</taxon>
        <taxon>Cyanobacteriota</taxon>
        <taxon>Cyanophyceae</taxon>
        <taxon>Desertifilales</taxon>
        <taxon>Desertifilaceae</taxon>
        <taxon>Roseofilum</taxon>
        <taxon>Roseofilum casamattae</taxon>
    </lineage>
</organism>
<keyword evidence="1" id="KW-0175">Coiled coil</keyword>
<proteinExistence type="predicted"/>
<evidence type="ECO:0000313" key="2">
    <source>
        <dbReference type="EMBL" id="MDJ1183335.1"/>
    </source>
</evidence>
<dbReference type="EMBL" id="JAQOSQ010000007">
    <property type="protein sequence ID" value="MDJ1183335.1"/>
    <property type="molecule type" value="Genomic_DNA"/>
</dbReference>
<evidence type="ECO:0000256" key="1">
    <source>
        <dbReference type="SAM" id="Coils"/>
    </source>
</evidence>
<evidence type="ECO:0008006" key="4">
    <source>
        <dbReference type="Google" id="ProtNLM"/>
    </source>
</evidence>
<name>A0ABT7BW77_9CYAN</name>
<accession>A0ABT7BW77</accession>
<gene>
    <name evidence="2" type="ORF">PMH09_09000</name>
</gene>
<comment type="caution">
    <text evidence="2">The sequence shown here is derived from an EMBL/GenBank/DDBJ whole genome shotgun (WGS) entry which is preliminary data.</text>
</comment>
<dbReference type="Proteomes" id="UP001232992">
    <property type="component" value="Unassembled WGS sequence"/>
</dbReference>
<evidence type="ECO:0000313" key="3">
    <source>
        <dbReference type="Proteomes" id="UP001232992"/>
    </source>
</evidence>
<protein>
    <recommendedName>
        <fullName evidence="4">Restriction endonuclease domain-containing protein</fullName>
    </recommendedName>
</protein>
<reference evidence="2 3" key="1">
    <citation type="submission" date="2023-01" db="EMBL/GenBank/DDBJ databases">
        <title>Novel diversity within Roseofilum (Cyanobacteria; Desertifilaceae) from marine benthic mats with descriptions of four novel species.</title>
        <authorList>
            <person name="Wang Y."/>
            <person name="Berthold D.E."/>
            <person name="Hu J."/>
            <person name="Lefler F.W."/>
            <person name="Laughinghouse H.D. IV."/>
        </authorList>
    </citation>
    <scope>NUCLEOTIDE SEQUENCE [LARGE SCALE GENOMIC DNA]</scope>
    <source>
        <strain evidence="2 3">BLCC-M143</strain>
    </source>
</reference>
<dbReference type="PANTHER" id="PTHR33352">
    <property type="entry name" value="SLR1095 PROTEIN"/>
    <property type="match status" value="1"/>
</dbReference>
<feature type="coiled-coil region" evidence="1">
    <location>
        <begin position="101"/>
        <end position="128"/>
    </location>
</feature>